<sequence>MLGIDRTDAAVRAKAEADLAAHQARWDAADRAVGYSAALRSERDAADRAEALLQVLCETPATTLAGVAAKLDAVVKEGQPSENDAEFPWPQIRSAIEDIARISQQREPG</sequence>
<dbReference type="RefSeq" id="WP_245951988.1">
    <property type="nucleotide sequence ID" value="NZ_QGGH01000033.1"/>
</dbReference>
<dbReference type="Proteomes" id="UP000245631">
    <property type="component" value="Unassembled WGS sequence"/>
</dbReference>
<gene>
    <name evidence="1" type="ORF">C8D77_13314</name>
</gene>
<proteinExistence type="predicted"/>
<protein>
    <submittedName>
        <fullName evidence="1">Uncharacterized protein</fullName>
    </submittedName>
</protein>
<dbReference type="AlphaFoldDB" id="A0A8E2W7E3"/>
<reference evidence="1 2" key="1">
    <citation type="submission" date="2018-05" db="EMBL/GenBank/DDBJ databases">
        <title>Genomic Encyclopedia of Type Strains, Phase IV (KMG-IV): sequencing the most valuable type-strain genomes for metagenomic binning, comparative biology and taxonomic classification.</title>
        <authorList>
            <person name="Goeker M."/>
        </authorList>
    </citation>
    <scope>NUCLEOTIDE SEQUENCE [LARGE SCALE GENOMIC DNA]</scope>
    <source>
        <strain evidence="1 2">DSM 2626</strain>
    </source>
</reference>
<comment type="caution">
    <text evidence="1">The sequence shown here is derived from an EMBL/GenBank/DDBJ whole genome shotgun (WGS) entry which is preliminary data.</text>
</comment>
<accession>A0A8E2W7E3</accession>
<organism evidence="1 2">
    <name type="scientific">Rhizobium loti</name>
    <name type="common">Mesorhizobium loti</name>
    <dbReference type="NCBI Taxonomy" id="381"/>
    <lineage>
        <taxon>Bacteria</taxon>
        <taxon>Pseudomonadati</taxon>
        <taxon>Pseudomonadota</taxon>
        <taxon>Alphaproteobacteria</taxon>
        <taxon>Hyphomicrobiales</taxon>
        <taxon>Phyllobacteriaceae</taxon>
        <taxon>Mesorhizobium</taxon>
    </lineage>
</organism>
<evidence type="ECO:0000313" key="2">
    <source>
        <dbReference type="Proteomes" id="UP000245631"/>
    </source>
</evidence>
<dbReference type="GeneID" id="71812368"/>
<dbReference type="EMBL" id="QGGH01000033">
    <property type="protein sequence ID" value="PWJ84380.1"/>
    <property type="molecule type" value="Genomic_DNA"/>
</dbReference>
<evidence type="ECO:0000313" key="1">
    <source>
        <dbReference type="EMBL" id="PWJ84380.1"/>
    </source>
</evidence>
<name>A0A8E2W7E3_RHILI</name>